<evidence type="ECO:0000313" key="8">
    <source>
        <dbReference type="Proteomes" id="UP000031620"/>
    </source>
</evidence>
<dbReference type="Proteomes" id="UP000031620">
    <property type="component" value="Chromosome"/>
</dbReference>
<keyword evidence="3" id="KW-0547">Nucleotide-binding</keyword>
<proteinExistence type="predicted"/>
<keyword evidence="5" id="KW-0067">ATP-binding</keyword>
<dbReference type="GO" id="GO:0009443">
    <property type="term" value="P:pyridoxal 5'-phosphate salvage"/>
    <property type="evidence" value="ECO:0007669"/>
    <property type="project" value="InterPro"/>
</dbReference>
<sequence>MHSNTPILIAQDLSAVGTLSMKVAIPILSSFGIRISLLPTTLLSTQTEGFQQPVKQDLSPWIEQTFDHWQQEHIHFSGGLIGYLGNTQLVDQLVSFINHDALPSPIFDPVMGDHGKLYPGLTNDYPQAMNSLLSRASITVPNITEAQLLTGITVSDYPTKNEKRKLLTTLTNKMPTGGHAIITGVAVGERLGCIWLENDKLHFYGHPSLSGHFYGSGDVFAALLTGFLLQQESLGTAIQHATDGTFLALQTTNRSPLERRFGVDLSKLLIQISKYAQTGTWDI</sequence>
<dbReference type="HOGENOM" id="CLU_046496_2_0_9"/>
<dbReference type="EMBL" id="AP014680">
    <property type="protein sequence ID" value="BAP84734.1"/>
    <property type="molecule type" value="Genomic_DNA"/>
</dbReference>
<protein>
    <recommendedName>
        <fullName evidence="1">pyridoxal kinase</fullName>
        <ecNumber evidence="1">2.7.1.35</ecNumber>
    </recommendedName>
</protein>
<dbReference type="InterPro" id="IPR029056">
    <property type="entry name" value="Ribokinase-like"/>
</dbReference>
<dbReference type="Pfam" id="PF08543">
    <property type="entry name" value="Phos_pyr_kin"/>
    <property type="match status" value="1"/>
</dbReference>
<keyword evidence="2" id="KW-0808">Transferase</keyword>
<dbReference type="PANTHER" id="PTHR10534:SF2">
    <property type="entry name" value="PYRIDOXAL KINASE"/>
    <property type="match status" value="1"/>
</dbReference>
<organism evidence="7 8">
    <name type="scientific">Paucilactobacillus hokkaidonensis JCM 18461</name>
    <dbReference type="NCBI Taxonomy" id="1291742"/>
    <lineage>
        <taxon>Bacteria</taxon>
        <taxon>Bacillati</taxon>
        <taxon>Bacillota</taxon>
        <taxon>Bacilli</taxon>
        <taxon>Lactobacillales</taxon>
        <taxon>Lactobacillaceae</taxon>
        <taxon>Paucilactobacillus</taxon>
    </lineage>
</organism>
<keyword evidence="4 7" id="KW-0418">Kinase</keyword>
<dbReference type="InterPro" id="IPR013749">
    <property type="entry name" value="PM/HMP-P_kinase-1"/>
</dbReference>
<dbReference type="KEGG" id="lho:LOOC260_101560"/>
<dbReference type="PANTHER" id="PTHR10534">
    <property type="entry name" value="PYRIDOXAL KINASE"/>
    <property type="match status" value="1"/>
</dbReference>
<dbReference type="InterPro" id="IPR004625">
    <property type="entry name" value="PyrdxlKinase"/>
</dbReference>
<dbReference type="AlphaFoldDB" id="A0A0A1GUN7"/>
<evidence type="ECO:0000259" key="6">
    <source>
        <dbReference type="Pfam" id="PF08543"/>
    </source>
</evidence>
<dbReference type="EC" id="2.7.1.35" evidence="1"/>
<gene>
    <name evidence="7" type="ORF">LOOC260_101560</name>
</gene>
<dbReference type="STRING" id="1291742.LOOC260_101560"/>
<evidence type="ECO:0000256" key="4">
    <source>
        <dbReference type="ARBA" id="ARBA00022777"/>
    </source>
</evidence>
<dbReference type="GO" id="GO:0005829">
    <property type="term" value="C:cytosol"/>
    <property type="evidence" value="ECO:0007669"/>
    <property type="project" value="TreeGrafter"/>
</dbReference>
<evidence type="ECO:0000256" key="2">
    <source>
        <dbReference type="ARBA" id="ARBA00022679"/>
    </source>
</evidence>
<dbReference type="GO" id="GO:0005524">
    <property type="term" value="F:ATP binding"/>
    <property type="evidence" value="ECO:0007669"/>
    <property type="project" value="UniProtKB-KW"/>
</dbReference>
<evidence type="ECO:0000256" key="1">
    <source>
        <dbReference type="ARBA" id="ARBA00012104"/>
    </source>
</evidence>
<feature type="domain" description="Pyridoxamine kinase/Phosphomethylpyrimidine kinase" evidence="6">
    <location>
        <begin position="59"/>
        <end position="250"/>
    </location>
</feature>
<accession>A0A0A1GUN7</accession>
<evidence type="ECO:0000256" key="3">
    <source>
        <dbReference type="ARBA" id="ARBA00022741"/>
    </source>
</evidence>
<dbReference type="Gene3D" id="3.40.1190.20">
    <property type="match status" value="1"/>
</dbReference>
<reference evidence="7 8" key="1">
    <citation type="submission" date="2014-11" db="EMBL/GenBank/DDBJ databases">
        <title>Complete genome sequence and analysis of Lactobacillus hokkaidonensis LOOC260T.</title>
        <authorList>
            <person name="Tanizawa Y."/>
            <person name="Tohno M."/>
            <person name="Kaminuma E."/>
            <person name="Nakamura Y."/>
            <person name="Arita M."/>
        </authorList>
    </citation>
    <scope>NUCLEOTIDE SEQUENCE [LARGE SCALE GENOMIC DNA]</scope>
    <source>
        <strain evidence="7 8">LOOC260</strain>
    </source>
</reference>
<dbReference type="GO" id="GO:0008478">
    <property type="term" value="F:pyridoxal kinase activity"/>
    <property type="evidence" value="ECO:0007669"/>
    <property type="project" value="UniProtKB-EC"/>
</dbReference>
<dbReference type="SUPFAM" id="SSF53613">
    <property type="entry name" value="Ribokinase-like"/>
    <property type="match status" value="1"/>
</dbReference>
<dbReference type="RefSeq" id="WP_041092173.1">
    <property type="nucleotide sequence ID" value="NZ_AP014680.1"/>
</dbReference>
<evidence type="ECO:0000256" key="5">
    <source>
        <dbReference type="ARBA" id="ARBA00022840"/>
    </source>
</evidence>
<name>A0A0A1GUN7_9LACO</name>
<evidence type="ECO:0000313" key="7">
    <source>
        <dbReference type="EMBL" id="BAP84734.1"/>
    </source>
</evidence>